<organism evidence="2 3">
    <name type="scientific">Leifsonia poae</name>
    <dbReference type="NCBI Taxonomy" id="110933"/>
    <lineage>
        <taxon>Bacteria</taxon>
        <taxon>Bacillati</taxon>
        <taxon>Actinomycetota</taxon>
        <taxon>Actinomycetes</taxon>
        <taxon>Micrococcales</taxon>
        <taxon>Microbacteriaceae</taxon>
        <taxon>Leifsonia</taxon>
    </lineage>
</organism>
<protein>
    <recommendedName>
        <fullName evidence="1">Ketopantoate reductase N-terminal domain-containing protein</fullName>
    </recommendedName>
</protein>
<proteinExistence type="predicted"/>
<dbReference type="InterPro" id="IPR013332">
    <property type="entry name" value="KPR_N"/>
</dbReference>
<dbReference type="EMBL" id="BSEN01000009">
    <property type="protein sequence ID" value="GLJ76503.1"/>
    <property type="molecule type" value="Genomic_DNA"/>
</dbReference>
<sequence>MRILVFGAGVIGRVYSARLSLAGHVVTLLARGPTAVQLAASGVRIAPEGQPPVDAQLAVVTDVSTVDQFDLAFIAVRRDQIEGAASAIGKIHAHIIVSLIDLPVGLDFLAKVVGPRRYVAAFPGIGGRINDQGVVEFIDVRQQPTTIQVGPDSSTVADVLNSAGFRTAVVPDMTSWLESHAVFICAIESAIVAENGDLAALAANRNKTRKLVLRIRKDLRALHRTGTQVTPKSLRLIFLRLPVWFATAYWMHQLSGPLGRVALLPHSMASRDTELPALQHDIALITTPVVP</sequence>
<feature type="domain" description="Ketopantoate reductase N-terminal" evidence="1">
    <location>
        <begin position="3"/>
        <end position="94"/>
    </location>
</feature>
<accession>A0A9W6HAH8</accession>
<evidence type="ECO:0000259" key="1">
    <source>
        <dbReference type="Pfam" id="PF02558"/>
    </source>
</evidence>
<gene>
    <name evidence="2" type="ORF">GCM10017584_20770</name>
</gene>
<dbReference type="Pfam" id="PF02558">
    <property type="entry name" value="ApbA"/>
    <property type="match status" value="1"/>
</dbReference>
<keyword evidence="3" id="KW-1185">Reference proteome</keyword>
<reference evidence="2" key="2">
    <citation type="submission" date="2023-01" db="EMBL/GenBank/DDBJ databases">
        <authorList>
            <person name="Sun Q."/>
            <person name="Evtushenko L."/>
        </authorList>
    </citation>
    <scope>NUCLEOTIDE SEQUENCE</scope>
    <source>
        <strain evidence="2">VKM Ac-1401</strain>
    </source>
</reference>
<reference evidence="2" key="1">
    <citation type="journal article" date="2014" name="Int. J. Syst. Evol. Microbiol.">
        <title>Complete genome sequence of Corynebacterium casei LMG S-19264T (=DSM 44701T), isolated from a smear-ripened cheese.</title>
        <authorList>
            <consortium name="US DOE Joint Genome Institute (JGI-PGF)"/>
            <person name="Walter F."/>
            <person name="Albersmeier A."/>
            <person name="Kalinowski J."/>
            <person name="Ruckert C."/>
        </authorList>
    </citation>
    <scope>NUCLEOTIDE SEQUENCE</scope>
    <source>
        <strain evidence="2">VKM Ac-1401</strain>
    </source>
</reference>
<dbReference type="RefSeq" id="WP_271177171.1">
    <property type="nucleotide sequence ID" value="NZ_BAAAJO010000008.1"/>
</dbReference>
<dbReference type="Proteomes" id="UP001142372">
    <property type="component" value="Unassembled WGS sequence"/>
</dbReference>
<comment type="caution">
    <text evidence="2">The sequence shown here is derived from an EMBL/GenBank/DDBJ whole genome shotgun (WGS) entry which is preliminary data.</text>
</comment>
<evidence type="ECO:0000313" key="3">
    <source>
        <dbReference type="Proteomes" id="UP001142372"/>
    </source>
</evidence>
<dbReference type="InterPro" id="IPR036291">
    <property type="entry name" value="NAD(P)-bd_dom_sf"/>
</dbReference>
<dbReference type="SUPFAM" id="SSF51735">
    <property type="entry name" value="NAD(P)-binding Rossmann-fold domains"/>
    <property type="match status" value="1"/>
</dbReference>
<dbReference type="AlphaFoldDB" id="A0A9W6HAH8"/>
<name>A0A9W6HAH8_9MICO</name>
<evidence type="ECO:0000313" key="2">
    <source>
        <dbReference type="EMBL" id="GLJ76503.1"/>
    </source>
</evidence>
<dbReference type="Gene3D" id="3.40.50.720">
    <property type="entry name" value="NAD(P)-binding Rossmann-like Domain"/>
    <property type="match status" value="1"/>
</dbReference>